<dbReference type="Proteomes" id="UP001378960">
    <property type="component" value="Unassembled WGS sequence"/>
</dbReference>
<keyword evidence="3" id="KW-1185">Reference proteome</keyword>
<feature type="compositionally biased region" description="Basic and acidic residues" evidence="1">
    <location>
        <begin position="119"/>
        <end position="142"/>
    </location>
</feature>
<accession>A0AAV5R7Q3</accession>
<dbReference type="EMBL" id="BTGB01000009">
    <property type="protein sequence ID" value="GMM47551.1"/>
    <property type="molecule type" value="Genomic_DNA"/>
</dbReference>
<feature type="region of interest" description="Disordered" evidence="1">
    <location>
        <begin position="119"/>
        <end position="211"/>
    </location>
</feature>
<comment type="caution">
    <text evidence="2">The sequence shown here is derived from an EMBL/GenBank/DDBJ whole genome shotgun (WGS) entry which is preliminary data.</text>
</comment>
<feature type="compositionally biased region" description="Low complexity" evidence="1">
    <location>
        <begin position="199"/>
        <end position="211"/>
    </location>
</feature>
<proteinExistence type="predicted"/>
<evidence type="ECO:0000256" key="1">
    <source>
        <dbReference type="SAM" id="MobiDB-lite"/>
    </source>
</evidence>
<organism evidence="2 3">
    <name type="scientific">Pichia kluyveri</name>
    <name type="common">Yeast</name>
    <dbReference type="NCBI Taxonomy" id="36015"/>
    <lineage>
        <taxon>Eukaryota</taxon>
        <taxon>Fungi</taxon>
        <taxon>Dikarya</taxon>
        <taxon>Ascomycota</taxon>
        <taxon>Saccharomycotina</taxon>
        <taxon>Pichiomycetes</taxon>
        <taxon>Pichiales</taxon>
        <taxon>Pichiaceae</taxon>
        <taxon>Pichia</taxon>
    </lineage>
</organism>
<dbReference type="AlphaFoldDB" id="A0AAV5R7Q3"/>
<sequence>MFVYQGNRIPLPKDPISAPLQRQIEETHIISCQNEHPCLICEKCLIKYIVRDEVIKNGKEVEIVLPESNMEIVNNFNTFLDNFNLSDEIIFCSENSVNSLLETSLDYVLKGSSNIGKKEVEKNTETQNEKDEGIKKPVEEKATNQANKNDTPIDKAIPNKEREENPPDIPETSEPVNQKEMKTPTKSNKGKQNVKSPINTTNKVTKPATKPTKAKEIENIACYGKIGTVSWGCRRTFKAMKDLKKHWEDPNGSACLREFITLRHSTKNA</sequence>
<protein>
    <submittedName>
        <fullName evidence="2">Uncharacterized protein</fullName>
    </submittedName>
</protein>
<evidence type="ECO:0000313" key="3">
    <source>
        <dbReference type="Proteomes" id="UP001378960"/>
    </source>
</evidence>
<feature type="compositionally biased region" description="Basic and acidic residues" evidence="1">
    <location>
        <begin position="151"/>
        <end position="165"/>
    </location>
</feature>
<reference evidence="2 3" key="1">
    <citation type="journal article" date="2023" name="Elife">
        <title>Identification of key yeast species and microbe-microbe interactions impacting larval growth of Drosophila in the wild.</title>
        <authorList>
            <person name="Mure A."/>
            <person name="Sugiura Y."/>
            <person name="Maeda R."/>
            <person name="Honda K."/>
            <person name="Sakurai N."/>
            <person name="Takahashi Y."/>
            <person name="Watada M."/>
            <person name="Katoh T."/>
            <person name="Gotoh A."/>
            <person name="Gotoh Y."/>
            <person name="Taniguchi I."/>
            <person name="Nakamura K."/>
            <person name="Hayashi T."/>
            <person name="Katayama T."/>
            <person name="Uemura T."/>
            <person name="Hattori Y."/>
        </authorList>
    </citation>
    <scope>NUCLEOTIDE SEQUENCE [LARGE SCALE GENOMIC DNA]</scope>
    <source>
        <strain evidence="2 3">PK-24</strain>
    </source>
</reference>
<feature type="compositionally biased region" description="Polar residues" evidence="1">
    <location>
        <begin position="184"/>
        <end position="198"/>
    </location>
</feature>
<name>A0AAV5R7Q3_PICKL</name>
<evidence type="ECO:0000313" key="2">
    <source>
        <dbReference type="EMBL" id="GMM47551.1"/>
    </source>
</evidence>
<gene>
    <name evidence="2" type="ORF">DAPK24_041490</name>
</gene>